<keyword evidence="1" id="KW-0677">Repeat</keyword>
<dbReference type="EMBL" id="AMWN01000006">
    <property type="protein sequence ID" value="EXJ83922.1"/>
    <property type="molecule type" value="Genomic_DNA"/>
</dbReference>
<keyword evidence="4" id="KW-1185">Reference proteome</keyword>
<evidence type="ECO:0000259" key="2">
    <source>
        <dbReference type="Pfam" id="PF24883"/>
    </source>
</evidence>
<sequence length="517" mass="59466">MAHPPSGLTEAELQRFRDVEEKQKRLHEWLRSRSLAPDEARAVSCRSQADFVQFWSSISGDAQTKYDARHKKGWRLWSKRYQTFSGGVISFMKDMEPLLDIVKAFGVPYTGAAVGTITGLFVFAGRKTIMEGKISSALEGVKDRLPGFKMYEYIYRAETELETDLRKKILFAYLAFIDLSIEITKYYFRPAIYRWMIASFNSNKFDEMTENVFDLVVAIRMRCEELLSRNISEIKEQNEELLRDKNISHVMEIQKLLGLESWTPEAHNETLLKYKLQLNDECVQEVNYEHVSVDSNLWRSVSNDWEATGQSQLLLLVGVNNENVAQGKRYNWISPLALDIADRFASANGLAAPIALYVFRPDYWSRSSIHTALSVVLLQLLRHRQTALGQGFSDHREGLMAAVHRFAAAQTSEDENDEDDGKIDALRDLAVRVVSLYDDNTTVYIVLDRVDMCRDRDHYELIRILSTVIQKARCTIKVLAVADPAGWKVNAKSMALPNASQVRVLELRQRMRYDWDY</sequence>
<dbReference type="GeneID" id="19162407"/>
<comment type="caution">
    <text evidence="3">The sequence shown here is derived from an EMBL/GenBank/DDBJ whole genome shotgun (WGS) entry which is preliminary data.</text>
</comment>
<proteinExistence type="predicted"/>
<dbReference type="HOGENOM" id="CLU_028429_0_0_1"/>
<name>W9XTQ8_9EURO</name>
<feature type="domain" description="Nephrocystin 3-like N-terminal" evidence="2">
    <location>
        <begin position="340"/>
        <end position="480"/>
    </location>
</feature>
<protein>
    <recommendedName>
        <fullName evidence="2">Nephrocystin 3-like N-terminal domain-containing protein</fullName>
    </recommendedName>
</protein>
<dbReference type="Proteomes" id="UP000019484">
    <property type="component" value="Unassembled WGS sequence"/>
</dbReference>
<evidence type="ECO:0000313" key="4">
    <source>
        <dbReference type="Proteomes" id="UP000019484"/>
    </source>
</evidence>
<accession>W9XTQ8</accession>
<evidence type="ECO:0000256" key="1">
    <source>
        <dbReference type="ARBA" id="ARBA00022737"/>
    </source>
</evidence>
<gene>
    <name evidence="3" type="ORF">A1O1_07551</name>
</gene>
<reference evidence="3 4" key="1">
    <citation type="submission" date="2013-03" db="EMBL/GenBank/DDBJ databases">
        <title>The Genome Sequence of Capronia coronata CBS 617.96.</title>
        <authorList>
            <consortium name="The Broad Institute Genomics Platform"/>
            <person name="Cuomo C."/>
            <person name="de Hoog S."/>
            <person name="Gorbushina A."/>
            <person name="Walker B."/>
            <person name="Young S.K."/>
            <person name="Zeng Q."/>
            <person name="Gargeya S."/>
            <person name="Fitzgerald M."/>
            <person name="Haas B."/>
            <person name="Abouelleil A."/>
            <person name="Allen A.W."/>
            <person name="Alvarado L."/>
            <person name="Arachchi H.M."/>
            <person name="Berlin A.M."/>
            <person name="Chapman S.B."/>
            <person name="Gainer-Dewar J."/>
            <person name="Goldberg J."/>
            <person name="Griggs A."/>
            <person name="Gujja S."/>
            <person name="Hansen M."/>
            <person name="Howarth C."/>
            <person name="Imamovic A."/>
            <person name="Ireland A."/>
            <person name="Larimer J."/>
            <person name="McCowan C."/>
            <person name="Murphy C."/>
            <person name="Pearson M."/>
            <person name="Poon T.W."/>
            <person name="Priest M."/>
            <person name="Roberts A."/>
            <person name="Saif S."/>
            <person name="Shea T."/>
            <person name="Sisk P."/>
            <person name="Sykes S."/>
            <person name="Wortman J."/>
            <person name="Nusbaum C."/>
            <person name="Birren B."/>
        </authorList>
    </citation>
    <scope>NUCLEOTIDE SEQUENCE [LARGE SCALE GENOMIC DNA]</scope>
    <source>
        <strain evidence="3 4">CBS 617.96</strain>
    </source>
</reference>
<dbReference type="eggNOG" id="ENOG502SK8J">
    <property type="taxonomic scope" value="Eukaryota"/>
</dbReference>
<dbReference type="RefSeq" id="XP_007726608.1">
    <property type="nucleotide sequence ID" value="XM_007728418.1"/>
</dbReference>
<dbReference type="AlphaFoldDB" id="W9XTQ8"/>
<dbReference type="OrthoDB" id="5389929at2759"/>
<dbReference type="Pfam" id="PF24883">
    <property type="entry name" value="NPHP3_N"/>
    <property type="match status" value="1"/>
</dbReference>
<dbReference type="STRING" id="1182541.W9XTQ8"/>
<evidence type="ECO:0000313" key="3">
    <source>
        <dbReference type="EMBL" id="EXJ83922.1"/>
    </source>
</evidence>
<dbReference type="InterPro" id="IPR056884">
    <property type="entry name" value="NPHP3-like_N"/>
</dbReference>
<organism evidence="3 4">
    <name type="scientific">Capronia coronata CBS 617.96</name>
    <dbReference type="NCBI Taxonomy" id="1182541"/>
    <lineage>
        <taxon>Eukaryota</taxon>
        <taxon>Fungi</taxon>
        <taxon>Dikarya</taxon>
        <taxon>Ascomycota</taxon>
        <taxon>Pezizomycotina</taxon>
        <taxon>Eurotiomycetes</taxon>
        <taxon>Chaetothyriomycetidae</taxon>
        <taxon>Chaetothyriales</taxon>
        <taxon>Herpotrichiellaceae</taxon>
        <taxon>Capronia</taxon>
    </lineage>
</organism>